<gene>
    <name evidence="1" type="ORF">Rhopal_005265-T1</name>
</gene>
<dbReference type="EMBL" id="BQKY01000010">
    <property type="protein sequence ID" value="GJN92235.1"/>
    <property type="molecule type" value="Genomic_DNA"/>
</dbReference>
<organism evidence="1 2">
    <name type="scientific">Rhodotorula paludigena</name>
    <dbReference type="NCBI Taxonomy" id="86838"/>
    <lineage>
        <taxon>Eukaryota</taxon>
        <taxon>Fungi</taxon>
        <taxon>Dikarya</taxon>
        <taxon>Basidiomycota</taxon>
        <taxon>Pucciniomycotina</taxon>
        <taxon>Microbotryomycetes</taxon>
        <taxon>Sporidiobolales</taxon>
        <taxon>Sporidiobolaceae</taxon>
        <taxon>Rhodotorula</taxon>
    </lineage>
</organism>
<comment type="caution">
    <text evidence="1">The sequence shown here is derived from an EMBL/GenBank/DDBJ whole genome shotgun (WGS) entry which is preliminary data.</text>
</comment>
<protein>
    <recommendedName>
        <fullName evidence="3">Complex 1 LYR protein</fullName>
    </recommendedName>
</protein>
<dbReference type="Proteomes" id="UP001342314">
    <property type="component" value="Unassembled WGS sequence"/>
</dbReference>
<evidence type="ECO:0008006" key="3">
    <source>
        <dbReference type="Google" id="ProtNLM"/>
    </source>
</evidence>
<evidence type="ECO:0000313" key="1">
    <source>
        <dbReference type="EMBL" id="GJN92235.1"/>
    </source>
</evidence>
<proteinExistence type="predicted"/>
<name>A0AAV5GRU8_9BASI</name>
<accession>A0AAV5GRU8</accession>
<evidence type="ECO:0000313" key="2">
    <source>
        <dbReference type="Proteomes" id="UP001342314"/>
    </source>
</evidence>
<sequence length="168" mass="18886">MLEPAHARSLYRSFWRGIARLPCLHRSKLANLRRLLRQQARDACTAPEGEEKTVKETFDRTLSMLAASPRLVKNLASLHYHHAPTHIRGTPNTTRLAHLPRPIVWDPKDPGAAQRAWDKRAKDRERDPAWRIAENVDEGLRRLVRDAEGAAGGVLFGRNPQVGGGRAA</sequence>
<reference evidence="1 2" key="1">
    <citation type="submission" date="2021-12" db="EMBL/GenBank/DDBJ databases">
        <title>High titer production of polyol ester of fatty acids by Rhodotorula paludigena BS15 towards product separation-free biomass refinery.</title>
        <authorList>
            <person name="Mano J."/>
            <person name="Ono H."/>
            <person name="Tanaka T."/>
            <person name="Naito K."/>
            <person name="Sushida H."/>
            <person name="Ike M."/>
            <person name="Tokuyasu K."/>
            <person name="Kitaoka M."/>
        </authorList>
    </citation>
    <scope>NUCLEOTIDE SEQUENCE [LARGE SCALE GENOMIC DNA]</scope>
    <source>
        <strain evidence="1 2">BS15</strain>
    </source>
</reference>
<dbReference type="AlphaFoldDB" id="A0AAV5GRU8"/>
<keyword evidence="2" id="KW-1185">Reference proteome</keyword>